<feature type="domain" description="BTB" evidence="1">
    <location>
        <begin position="40"/>
        <end position="107"/>
    </location>
</feature>
<accession>A0A9P9DFK4</accession>
<proteinExistence type="predicted"/>
<dbReference type="SUPFAM" id="SSF54695">
    <property type="entry name" value="POZ domain"/>
    <property type="match status" value="1"/>
</dbReference>
<dbReference type="PANTHER" id="PTHR47843:SF5">
    <property type="entry name" value="BTB_POZ DOMAIN PROTEIN"/>
    <property type="match status" value="1"/>
</dbReference>
<keyword evidence="4" id="KW-1185">Reference proteome</keyword>
<reference evidence="3" key="1">
    <citation type="journal article" date="2021" name="Nat. Commun.">
        <title>Genetic determinants of endophytism in the Arabidopsis root mycobiome.</title>
        <authorList>
            <person name="Mesny F."/>
            <person name="Miyauchi S."/>
            <person name="Thiergart T."/>
            <person name="Pickel B."/>
            <person name="Atanasova L."/>
            <person name="Karlsson M."/>
            <person name="Huettel B."/>
            <person name="Barry K.W."/>
            <person name="Haridas S."/>
            <person name="Chen C."/>
            <person name="Bauer D."/>
            <person name="Andreopoulos W."/>
            <person name="Pangilinan J."/>
            <person name="LaButti K."/>
            <person name="Riley R."/>
            <person name="Lipzen A."/>
            <person name="Clum A."/>
            <person name="Drula E."/>
            <person name="Henrissat B."/>
            <person name="Kohler A."/>
            <person name="Grigoriev I.V."/>
            <person name="Martin F.M."/>
            <person name="Hacquard S."/>
        </authorList>
    </citation>
    <scope>NUCLEOTIDE SEQUENCE</scope>
    <source>
        <strain evidence="3">MPI-CAGE-AT-0021</strain>
    </source>
</reference>
<dbReference type="Pfam" id="PF00651">
    <property type="entry name" value="BTB"/>
    <property type="match status" value="1"/>
</dbReference>
<dbReference type="SMART" id="SM00225">
    <property type="entry name" value="BTB"/>
    <property type="match status" value="1"/>
</dbReference>
<dbReference type="Gene3D" id="3.30.710.10">
    <property type="entry name" value="Potassium Channel Kv1.1, Chain A"/>
    <property type="match status" value="1"/>
</dbReference>
<evidence type="ECO:0000313" key="2">
    <source>
        <dbReference type="EMBL" id="KAH7110418.1"/>
    </source>
</evidence>
<dbReference type="EMBL" id="JAGMUU010000033">
    <property type="protein sequence ID" value="KAH7118032.1"/>
    <property type="molecule type" value="Genomic_DNA"/>
</dbReference>
<comment type="caution">
    <text evidence="3">The sequence shown here is derived from an EMBL/GenBank/DDBJ whole genome shotgun (WGS) entry which is preliminary data.</text>
</comment>
<sequence length="229" mass="25771">MPARTTTPEPHRQKVNMRLDNTTNDAYQHALKEAEGGIYSDLKITCGGKEYPVHKVLLCTRSSFFKKACDSAFKEGESNTIDFLEDDTEAVDSMICYVYNGYYPRTELVTMGPKIENLNSTWKIEEFGEATLGLQIEYLTLHAKVYALAEKYEVSGLKEMALRNFKFIADGEACSRAEFSDACEIAYTTTIDSDRELRDAAVKALYDNPEALDQDHAKALIGSKCHINF</sequence>
<dbReference type="OrthoDB" id="6359816at2759"/>
<dbReference type="PROSITE" id="PS50097">
    <property type="entry name" value="BTB"/>
    <property type="match status" value="1"/>
</dbReference>
<dbReference type="Proteomes" id="UP000717696">
    <property type="component" value="Unassembled WGS sequence"/>
</dbReference>
<evidence type="ECO:0000259" key="1">
    <source>
        <dbReference type="PROSITE" id="PS50097"/>
    </source>
</evidence>
<dbReference type="CDD" id="cd18186">
    <property type="entry name" value="BTB_POZ_ZBTB_KLHL-like"/>
    <property type="match status" value="1"/>
</dbReference>
<dbReference type="AlphaFoldDB" id="A0A9P9DFK4"/>
<organism evidence="3 4">
    <name type="scientific">Dactylonectria estremocensis</name>
    <dbReference type="NCBI Taxonomy" id="1079267"/>
    <lineage>
        <taxon>Eukaryota</taxon>
        <taxon>Fungi</taxon>
        <taxon>Dikarya</taxon>
        <taxon>Ascomycota</taxon>
        <taxon>Pezizomycotina</taxon>
        <taxon>Sordariomycetes</taxon>
        <taxon>Hypocreomycetidae</taxon>
        <taxon>Hypocreales</taxon>
        <taxon>Nectriaceae</taxon>
        <taxon>Dactylonectria</taxon>
    </lineage>
</organism>
<gene>
    <name evidence="3" type="ORF">B0J13DRAFT_570183</name>
    <name evidence="2" type="ORF">B0J13DRAFT_577945</name>
</gene>
<dbReference type="InterPro" id="IPR011333">
    <property type="entry name" value="SKP1/BTB/POZ_sf"/>
</dbReference>
<evidence type="ECO:0000313" key="4">
    <source>
        <dbReference type="Proteomes" id="UP000717696"/>
    </source>
</evidence>
<dbReference type="InterPro" id="IPR000210">
    <property type="entry name" value="BTB/POZ_dom"/>
</dbReference>
<evidence type="ECO:0000313" key="3">
    <source>
        <dbReference type="EMBL" id="KAH7118032.1"/>
    </source>
</evidence>
<dbReference type="PANTHER" id="PTHR47843">
    <property type="entry name" value="BTB DOMAIN-CONTAINING PROTEIN-RELATED"/>
    <property type="match status" value="1"/>
</dbReference>
<dbReference type="EMBL" id="JAGMUU010000063">
    <property type="protein sequence ID" value="KAH7110418.1"/>
    <property type="molecule type" value="Genomic_DNA"/>
</dbReference>
<protein>
    <recommendedName>
        <fullName evidence="1">BTB domain-containing protein</fullName>
    </recommendedName>
</protein>
<name>A0A9P9DFK4_9HYPO</name>